<comment type="cofactor">
    <cofactor evidence="1 4">
        <name>a divalent metal cation</name>
        <dbReference type="ChEBI" id="CHEBI:60240"/>
    </cofactor>
</comment>
<accession>A0A1N6HNQ7</accession>
<sequence length="233" mass="25011">MRAIRVCRTLFTRDLNTHAQLRPFMATPAAALHSFVYLASQSPRRQELLQQLGVRYELLLPRPDEDAEALEAELPGELAHDYVVRVCQAKAQAARARLVAGAHVSAPILVADTTVTIDDAILGKPTDADDALAMLTRLAGREHEVLTALAVVDANGALLPAALSVSRVRFAAVQAGALQHYVDSGEPFGKAGAYGVQGRAAEFIERIEGSYSGIMGLPLFETAALLRAARIDF</sequence>
<dbReference type="GO" id="GO:0009117">
    <property type="term" value="P:nucleotide metabolic process"/>
    <property type="evidence" value="ECO:0007669"/>
    <property type="project" value="UniProtKB-KW"/>
</dbReference>
<dbReference type="GO" id="GO:0036221">
    <property type="term" value="F:UTP diphosphatase activity"/>
    <property type="evidence" value="ECO:0007669"/>
    <property type="project" value="RHEA"/>
</dbReference>
<evidence type="ECO:0000313" key="5">
    <source>
        <dbReference type="EMBL" id="SIO21387.1"/>
    </source>
</evidence>
<dbReference type="AlphaFoldDB" id="A0A1N6HNQ7"/>
<evidence type="ECO:0000256" key="2">
    <source>
        <dbReference type="ARBA" id="ARBA00022801"/>
    </source>
</evidence>
<evidence type="ECO:0000256" key="3">
    <source>
        <dbReference type="ARBA" id="ARBA00023080"/>
    </source>
</evidence>
<dbReference type="Pfam" id="PF02545">
    <property type="entry name" value="Maf"/>
    <property type="match status" value="1"/>
</dbReference>
<dbReference type="NCBIfam" id="TIGR00172">
    <property type="entry name" value="maf"/>
    <property type="match status" value="1"/>
</dbReference>
<dbReference type="CDD" id="cd00555">
    <property type="entry name" value="Maf"/>
    <property type="match status" value="1"/>
</dbReference>
<gene>
    <name evidence="5" type="ORF">SAMN05444168_3470</name>
</gene>
<evidence type="ECO:0000313" key="6">
    <source>
        <dbReference type="Proteomes" id="UP000184693"/>
    </source>
</evidence>
<feature type="site" description="Important for substrate specificity" evidence="4">
    <location>
        <position position="113"/>
    </location>
</feature>
<dbReference type="SUPFAM" id="SSF52972">
    <property type="entry name" value="ITPase-like"/>
    <property type="match status" value="1"/>
</dbReference>
<dbReference type="PANTHER" id="PTHR43213">
    <property type="entry name" value="BIFUNCTIONAL DTTP/UTP PYROPHOSPHATASE/METHYLTRANSFERASE PROTEIN-RELATED"/>
    <property type="match status" value="1"/>
</dbReference>
<dbReference type="EC" id="3.6.1.9" evidence="4"/>
<dbReference type="HAMAP" id="MF_00528">
    <property type="entry name" value="Maf"/>
    <property type="match status" value="1"/>
</dbReference>
<comment type="subcellular location">
    <subcellularLocation>
        <location evidence="4">Cytoplasm</location>
    </subcellularLocation>
</comment>
<comment type="caution">
    <text evidence="4">Lacks conserved residue(s) required for the propagation of feature annotation.</text>
</comment>
<protein>
    <recommendedName>
        <fullName evidence="4">dTTP/UTP pyrophosphatase</fullName>
        <shortName evidence="4">dTTPase/UTPase</shortName>
        <ecNumber evidence="4">3.6.1.9</ecNumber>
    </recommendedName>
    <alternativeName>
        <fullName evidence="4">Nucleoside triphosphate pyrophosphatase</fullName>
    </alternativeName>
    <alternativeName>
        <fullName evidence="4">Nucleotide pyrophosphatase</fullName>
        <shortName evidence="4">Nucleotide PPase</shortName>
    </alternativeName>
</protein>
<reference evidence="5 6" key="1">
    <citation type="submission" date="2016-11" db="EMBL/GenBank/DDBJ databases">
        <authorList>
            <person name="Jaros S."/>
            <person name="Januszkiewicz K."/>
            <person name="Wedrychowicz H."/>
        </authorList>
    </citation>
    <scope>NUCLEOTIDE SEQUENCE [LARGE SCALE GENOMIC DNA]</scope>
    <source>
        <strain evidence="5 6">GAS86</strain>
    </source>
</reference>
<proteinExistence type="inferred from homology"/>
<dbReference type="Gene3D" id="3.90.950.10">
    <property type="match status" value="1"/>
</dbReference>
<comment type="similarity">
    <text evidence="4">Belongs to the Maf family. YhdE subfamily.</text>
</comment>
<evidence type="ECO:0000256" key="1">
    <source>
        <dbReference type="ARBA" id="ARBA00001968"/>
    </source>
</evidence>
<dbReference type="PIRSF" id="PIRSF006305">
    <property type="entry name" value="Maf"/>
    <property type="match status" value="1"/>
</dbReference>
<keyword evidence="3 4" id="KW-0546">Nucleotide metabolism</keyword>
<evidence type="ECO:0000256" key="4">
    <source>
        <dbReference type="HAMAP-Rule" id="MF_00528"/>
    </source>
</evidence>
<dbReference type="InterPro" id="IPR029001">
    <property type="entry name" value="ITPase-like_fam"/>
</dbReference>
<feature type="active site" description="Proton acceptor" evidence="4">
    <location>
        <position position="112"/>
    </location>
</feature>
<organism evidence="5 6">
    <name type="scientific">Paraburkholderia phenazinium</name>
    <dbReference type="NCBI Taxonomy" id="60549"/>
    <lineage>
        <taxon>Bacteria</taxon>
        <taxon>Pseudomonadati</taxon>
        <taxon>Pseudomonadota</taxon>
        <taxon>Betaproteobacteria</taxon>
        <taxon>Burkholderiales</taxon>
        <taxon>Burkholderiaceae</taxon>
        <taxon>Paraburkholderia</taxon>
    </lineage>
</organism>
<feature type="site" description="Important for substrate specificity" evidence="4">
    <location>
        <position position="44"/>
    </location>
</feature>
<dbReference type="EMBL" id="FSRM01000001">
    <property type="protein sequence ID" value="SIO21387.1"/>
    <property type="molecule type" value="Genomic_DNA"/>
</dbReference>
<dbReference type="Proteomes" id="UP000184693">
    <property type="component" value="Unassembled WGS sequence"/>
</dbReference>
<dbReference type="GO" id="GO:0036218">
    <property type="term" value="F:dTTP diphosphatase activity"/>
    <property type="evidence" value="ECO:0007669"/>
    <property type="project" value="RHEA"/>
</dbReference>
<comment type="function">
    <text evidence="4">Nucleoside triphosphate pyrophosphatase that hydrolyzes dTTP and UTP. May have a dual role in cell division arrest and in preventing the incorporation of modified nucleotides into cellular nucleic acids.</text>
</comment>
<comment type="catalytic activity">
    <reaction evidence="4">
        <text>UTP + H2O = UMP + diphosphate + H(+)</text>
        <dbReference type="Rhea" id="RHEA:29395"/>
        <dbReference type="ChEBI" id="CHEBI:15377"/>
        <dbReference type="ChEBI" id="CHEBI:15378"/>
        <dbReference type="ChEBI" id="CHEBI:33019"/>
        <dbReference type="ChEBI" id="CHEBI:46398"/>
        <dbReference type="ChEBI" id="CHEBI:57865"/>
        <dbReference type="EC" id="3.6.1.9"/>
    </reaction>
</comment>
<comment type="catalytic activity">
    <reaction evidence="4">
        <text>dTTP + H2O = dTMP + diphosphate + H(+)</text>
        <dbReference type="Rhea" id="RHEA:28534"/>
        <dbReference type="ChEBI" id="CHEBI:15377"/>
        <dbReference type="ChEBI" id="CHEBI:15378"/>
        <dbReference type="ChEBI" id="CHEBI:33019"/>
        <dbReference type="ChEBI" id="CHEBI:37568"/>
        <dbReference type="ChEBI" id="CHEBI:63528"/>
        <dbReference type="EC" id="3.6.1.9"/>
    </reaction>
</comment>
<keyword evidence="4" id="KW-0963">Cytoplasm</keyword>
<dbReference type="PANTHER" id="PTHR43213:SF5">
    <property type="entry name" value="BIFUNCTIONAL DTTP_UTP PYROPHOSPHATASE_METHYLTRANSFERASE PROTEIN-RELATED"/>
    <property type="match status" value="1"/>
</dbReference>
<dbReference type="GO" id="GO:0005737">
    <property type="term" value="C:cytoplasm"/>
    <property type="evidence" value="ECO:0007669"/>
    <property type="project" value="UniProtKB-SubCell"/>
</dbReference>
<feature type="site" description="Important for substrate specificity" evidence="4">
    <location>
        <position position="197"/>
    </location>
</feature>
<dbReference type="InterPro" id="IPR003697">
    <property type="entry name" value="Maf-like"/>
</dbReference>
<keyword evidence="2 4" id="KW-0378">Hydrolase</keyword>
<name>A0A1N6HNQ7_9BURK</name>